<proteinExistence type="predicted"/>
<dbReference type="Proteomes" id="UP000249390">
    <property type="component" value="Unassembled WGS sequence"/>
</dbReference>
<evidence type="ECO:0000313" key="2">
    <source>
        <dbReference type="Proteomes" id="UP000249390"/>
    </source>
</evidence>
<accession>A0A328DK31</accession>
<gene>
    <name evidence="1" type="ORF">DM860_009474</name>
</gene>
<dbReference type="EMBL" id="NQVE01000129">
    <property type="protein sequence ID" value="RAL45610.1"/>
    <property type="molecule type" value="Genomic_DNA"/>
</dbReference>
<dbReference type="Pfam" id="PF02428">
    <property type="entry name" value="Prot_inhib_II"/>
    <property type="match status" value="1"/>
</dbReference>
<evidence type="ECO:0000313" key="1">
    <source>
        <dbReference type="EMBL" id="RAL45610.1"/>
    </source>
</evidence>
<dbReference type="SUPFAM" id="SSF100897">
    <property type="entry name" value="Plant proteinase inhibitors"/>
    <property type="match status" value="1"/>
</dbReference>
<protein>
    <submittedName>
        <fullName evidence="1">Uncharacterized protein</fullName>
    </submittedName>
</protein>
<comment type="caution">
    <text evidence="1">The sequence shown here is derived from an EMBL/GenBank/DDBJ whole genome shotgun (WGS) entry which is preliminary data.</text>
</comment>
<name>A0A328DK31_9ASTE</name>
<organism evidence="1 2">
    <name type="scientific">Cuscuta australis</name>
    <dbReference type="NCBI Taxonomy" id="267555"/>
    <lineage>
        <taxon>Eukaryota</taxon>
        <taxon>Viridiplantae</taxon>
        <taxon>Streptophyta</taxon>
        <taxon>Embryophyta</taxon>
        <taxon>Tracheophyta</taxon>
        <taxon>Spermatophyta</taxon>
        <taxon>Magnoliopsida</taxon>
        <taxon>eudicotyledons</taxon>
        <taxon>Gunneridae</taxon>
        <taxon>Pentapetalae</taxon>
        <taxon>asterids</taxon>
        <taxon>lamiids</taxon>
        <taxon>Solanales</taxon>
        <taxon>Convolvulaceae</taxon>
        <taxon>Cuscuteae</taxon>
        <taxon>Cuscuta</taxon>
        <taxon>Cuscuta subgen. Grammica</taxon>
        <taxon>Cuscuta sect. Cleistogrammica</taxon>
    </lineage>
</organism>
<keyword evidence="2" id="KW-1185">Reference proteome</keyword>
<dbReference type="AlphaFoldDB" id="A0A328DK31"/>
<dbReference type="InterPro" id="IPR003465">
    <property type="entry name" value="Prot_inh_I20"/>
</dbReference>
<dbReference type="Gene3D" id="3.30.60.30">
    <property type="match status" value="1"/>
</dbReference>
<dbReference type="GO" id="GO:0004867">
    <property type="term" value="F:serine-type endopeptidase inhibitor activity"/>
    <property type="evidence" value="ECO:0007669"/>
    <property type="project" value="InterPro"/>
</dbReference>
<sequence>MGKNVDAQAAGCPRNCDPDAAYIKCPPNPKKTEAGCTNCCVSTSRGCRLYYSNNTRLC</sequence>
<reference evidence="1 2" key="1">
    <citation type="submission" date="2018-06" db="EMBL/GenBank/DDBJ databases">
        <title>The Genome of Cuscuta australis (Dodder) Provides Insight into the Evolution of Plant Parasitism.</title>
        <authorList>
            <person name="Liu H."/>
        </authorList>
    </citation>
    <scope>NUCLEOTIDE SEQUENCE [LARGE SCALE GENOMIC DNA]</scope>
    <source>
        <strain evidence="2">cv. Yunnan</strain>
        <tissue evidence="1">Vines</tissue>
    </source>
</reference>